<proteinExistence type="predicted"/>
<keyword evidence="6" id="KW-0539">Nucleus</keyword>
<keyword evidence="3" id="KW-0677">Repeat</keyword>
<keyword evidence="2" id="KW-0479">Metal-binding</keyword>
<dbReference type="SUPFAM" id="SSF57667">
    <property type="entry name" value="beta-beta-alpha zinc fingers"/>
    <property type="match status" value="1"/>
</dbReference>
<dbReference type="PROSITE" id="PS50157">
    <property type="entry name" value="ZINC_FINGER_C2H2_2"/>
    <property type="match status" value="1"/>
</dbReference>
<dbReference type="InterPro" id="IPR036236">
    <property type="entry name" value="Znf_C2H2_sf"/>
</dbReference>
<dbReference type="GO" id="GO:0008270">
    <property type="term" value="F:zinc ion binding"/>
    <property type="evidence" value="ECO:0007669"/>
    <property type="project" value="UniProtKB-KW"/>
</dbReference>
<dbReference type="SMART" id="SM00355">
    <property type="entry name" value="ZnF_C2H2"/>
    <property type="match status" value="3"/>
</dbReference>
<sequence>KQNLLLPKALLKNKVFQARVLPRKLLDMWILHITRRISSRKGLLCSASLLKTNNEAQLTFIESSQTQSSWSHQYPSVPTQSCSLSDRPMKFDRNVHKVNKSLNDSYETLFMDISTDHPMTLPSSFDIGAGMTMECHLCGMVLGSRILFQKHMNSSHRLARALPFTCTTCSMGFFSMSGLQKHVDAHGGRRFTCEICSARFTHKHHWKRHCIKVHKLDYCT</sequence>
<dbReference type="PROSITE" id="PS00028">
    <property type="entry name" value="ZINC_FINGER_C2H2_1"/>
    <property type="match status" value="2"/>
</dbReference>
<evidence type="ECO:0000256" key="1">
    <source>
        <dbReference type="ARBA" id="ARBA00004123"/>
    </source>
</evidence>
<evidence type="ECO:0000256" key="2">
    <source>
        <dbReference type="ARBA" id="ARBA00022723"/>
    </source>
</evidence>
<keyword evidence="5" id="KW-0862">Zinc</keyword>
<evidence type="ECO:0000256" key="4">
    <source>
        <dbReference type="ARBA" id="ARBA00022771"/>
    </source>
</evidence>
<reference evidence="9" key="1">
    <citation type="submission" date="2014-12" db="EMBL/GenBank/DDBJ databases">
        <title>Insight into the proteome of Arion vulgaris.</title>
        <authorList>
            <person name="Aradska J."/>
            <person name="Bulat T."/>
            <person name="Smidak R."/>
            <person name="Sarate P."/>
            <person name="Gangsoo J."/>
            <person name="Sialana F."/>
            <person name="Bilban M."/>
            <person name="Lubec G."/>
        </authorList>
    </citation>
    <scope>NUCLEOTIDE SEQUENCE</scope>
    <source>
        <tissue evidence="9">Skin</tissue>
    </source>
</reference>
<evidence type="ECO:0000259" key="8">
    <source>
        <dbReference type="PROSITE" id="PS50157"/>
    </source>
</evidence>
<dbReference type="PANTHER" id="PTHR24394">
    <property type="entry name" value="ZINC FINGER PROTEIN"/>
    <property type="match status" value="1"/>
</dbReference>
<evidence type="ECO:0000256" key="7">
    <source>
        <dbReference type="PROSITE-ProRule" id="PRU00042"/>
    </source>
</evidence>
<organism evidence="9">
    <name type="scientific">Arion vulgaris</name>
    <dbReference type="NCBI Taxonomy" id="1028688"/>
    <lineage>
        <taxon>Eukaryota</taxon>
        <taxon>Metazoa</taxon>
        <taxon>Spiralia</taxon>
        <taxon>Lophotrochozoa</taxon>
        <taxon>Mollusca</taxon>
        <taxon>Gastropoda</taxon>
        <taxon>Heterobranchia</taxon>
        <taxon>Euthyneura</taxon>
        <taxon>Panpulmonata</taxon>
        <taxon>Eupulmonata</taxon>
        <taxon>Stylommatophora</taxon>
        <taxon>Helicina</taxon>
        <taxon>Arionoidea</taxon>
        <taxon>Arionidae</taxon>
        <taxon>Arion</taxon>
    </lineage>
</organism>
<comment type="subcellular location">
    <subcellularLocation>
        <location evidence="1">Nucleus</location>
    </subcellularLocation>
</comment>
<dbReference type="EMBL" id="HACG01043348">
    <property type="protein sequence ID" value="CEK90213.1"/>
    <property type="molecule type" value="Transcribed_RNA"/>
</dbReference>
<dbReference type="Gene3D" id="3.30.160.60">
    <property type="entry name" value="Classic Zinc Finger"/>
    <property type="match status" value="1"/>
</dbReference>
<feature type="domain" description="C2H2-type" evidence="8">
    <location>
        <begin position="164"/>
        <end position="191"/>
    </location>
</feature>
<keyword evidence="4 7" id="KW-0863">Zinc-finger</keyword>
<dbReference type="GO" id="GO:0005634">
    <property type="term" value="C:nucleus"/>
    <property type="evidence" value="ECO:0007669"/>
    <property type="project" value="UniProtKB-SubCell"/>
</dbReference>
<dbReference type="GO" id="GO:0000981">
    <property type="term" value="F:DNA-binding transcription factor activity, RNA polymerase II-specific"/>
    <property type="evidence" value="ECO:0007669"/>
    <property type="project" value="TreeGrafter"/>
</dbReference>
<evidence type="ECO:0000256" key="6">
    <source>
        <dbReference type="ARBA" id="ARBA00023242"/>
    </source>
</evidence>
<dbReference type="InterPro" id="IPR013087">
    <property type="entry name" value="Znf_C2H2_type"/>
</dbReference>
<dbReference type="PANTHER" id="PTHR24394:SF44">
    <property type="entry name" value="ZINC FINGER PROTEIN 271-LIKE"/>
    <property type="match status" value="1"/>
</dbReference>
<evidence type="ECO:0000256" key="3">
    <source>
        <dbReference type="ARBA" id="ARBA00022737"/>
    </source>
</evidence>
<feature type="non-terminal residue" evidence="9">
    <location>
        <position position="1"/>
    </location>
</feature>
<gene>
    <name evidence="9" type="primary">ORF175494</name>
</gene>
<evidence type="ECO:0000256" key="5">
    <source>
        <dbReference type="ARBA" id="ARBA00022833"/>
    </source>
</evidence>
<protein>
    <recommendedName>
        <fullName evidence="8">C2H2-type domain-containing protein</fullName>
    </recommendedName>
</protein>
<accession>A0A0B7BAY8</accession>
<evidence type="ECO:0000313" key="9">
    <source>
        <dbReference type="EMBL" id="CEK90213.1"/>
    </source>
</evidence>
<dbReference type="AlphaFoldDB" id="A0A0B7BAY8"/>
<name>A0A0B7BAY8_9EUPU</name>